<reference evidence="3 4" key="1">
    <citation type="submission" date="2014-09" db="EMBL/GenBank/DDBJ databases">
        <authorList>
            <person name="Ellenberger Sabrina"/>
        </authorList>
    </citation>
    <scope>NUCLEOTIDE SEQUENCE [LARGE SCALE GENOMIC DNA]</scope>
    <source>
        <strain evidence="3 4">CBS 412.66</strain>
    </source>
</reference>
<feature type="compositionally biased region" description="Polar residues" evidence="2">
    <location>
        <begin position="431"/>
        <end position="443"/>
    </location>
</feature>
<keyword evidence="4" id="KW-1185">Reference proteome</keyword>
<evidence type="ECO:0000256" key="2">
    <source>
        <dbReference type="SAM" id="MobiDB-lite"/>
    </source>
</evidence>
<organism evidence="3 4">
    <name type="scientific">Parasitella parasitica</name>
    <dbReference type="NCBI Taxonomy" id="35722"/>
    <lineage>
        <taxon>Eukaryota</taxon>
        <taxon>Fungi</taxon>
        <taxon>Fungi incertae sedis</taxon>
        <taxon>Mucoromycota</taxon>
        <taxon>Mucoromycotina</taxon>
        <taxon>Mucoromycetes</taxon>
        <taxon>Mucorales</taxon>
        <taxon>Mucorineae</taxon>
        <taxon>Mucoraceae</taxon>
        <taxon>Parasitella</taxon>
    </lineage>
</organism>
<evidence type="ECO:0000313" key="4">
    <source>
        <dbReference type="Proteomes" id="UP000054107"/>
    </source>
</evidence>
<feature type="compositionally biased region" description="Polar residues" evidence="2">
    <location>
        <begin position="368"/>
        <end position="390"/>
    </location>
</feature>
<feature type="region of interest" description="Disordered" evidence="2">
    <location>
        <begin position="365"/>
        <end position="399"/>
    </location>
</feature>
<accession>A0A0B7ND15</accession>
<feature type="coiled-coil region" evidence="1">
    <location>
        <begin position="399"/>
        <end position="430"/>
    </location>
</feature>
<dbReference type="OrthoDB" id="5599619at2759"/>
<dbReference type="STRING" id="35722.A0A0B7ND15"/>
<dbReference type="AlphaFoldDB" id="A0A0B7ND15"/>
<dbReference type="Proteomes" id="UP000054107">
    <property type="component" value="Unassembled WGS sequence"/>
</dbReference>
<evidence type="ECO:0000313" key="3">
    <source>
        <dbReference type="EMBL" id="CEP15351.1"/>
    </source>
</evidence>
<feature type="compositionally biased region" description="Low complexity" evidence="2">
    <location>
        <begin position="112"/>
        <end position="122"/>
    </location>
</feature>
<name>A0A0B7ND15_9FUNG</name>
<feature type="compositionally biased region" description="Basic and acidic residues" evidence="2">
    <location>
        <begin position="444"/>
        <end position="453"/>
    </location>
</feature>
<feature type="coiled-coil region" evidence="1">
    <location>
        <begin position="168"/>
        <end position="262"/>
    </location>
</feature>
<feature type="region of interest" description="Disordered" evidence="2">
    <location>
        <begin position="105"/>
        <end position="157"/>
    </location>
</feature>
<sequence>MLKNPSKRHHKNFSTSLKSKMLPMSDEQVEEYIRVLFSSSPRANFETAPAEEWLQFLEKFNQQQNFFILSEQQKKALRPYCVQNPDLEMTPDEFIMLLSVIRNDPSKEEQSSRTATSTPASRNLFSSRSPKLISGKSATGYYDDRASTNHPDDSINHMSDLAKESDYIEENNNNIQDMSLQIKKLRNEKNAATRKLQEYESTIVRNRKEHLERISQLQTRLEKMQIEAEQQKKLLSDQKNKEREKLERIAELNSQREEIEKLYAISLKRQQENSELVDTLREELRILRETHSTTLSKLDATQAHAKEMAQAHEKEKADFQFKFDQEKRQTMEARHALQKQQNENVKLMEIIDRQKFDLDEARSGLRYHSNTPSTSLDKTNPSTATSTTSRNDSEQSQAHERLEAEYVNKLELIKQERDAFQQQLIAVQTELKQANSSSIATNSSDRKDPGSFE</sequence>
<protein>
    <submittedName>
        <fullName evidence="3">Uncharacterized protein</fullName>
    </submittedName>
</protein>
<gene>
    <name evidence="3" type="primary">PARPA_09559.1 scaffold 36908</name>
</gene>
<dbReference type="EMBL" id="LN732097">
    <property type="protein sequence ID" value="CEP15351.1"/>
    <property type="molecule type" value="Genomic_DNA"/>
</dbReference>
<evidence type="ECO:0000256" key="1">
    <source>
        <dbReference type="SAM" id="Coils"/>
    </source>
</evidence>
<keyword evidence="1" id="KW-0175">Coiled coil</keyword>
<feature type="compositionally biased region" description="Basic and acidic residues" evidence="2">
    <location>
        <begin position="142"/>
        <end position="157"/>
    </location>
</feature>
<proteinExistence type="predicted"/>
<feature type="region of interest" description="Disordered" evidence="2">
    <location>
        <begin position="431"/>
        <end position="453"/>
    </location>
</feature>